<evidence type="ECO:0000259" key="5">
    <source>
        <dbReference type="PROSITE" id="PS50937"/>
    </source>
</evidence>
<gene>
    <name evidence="6" type="ORF">BKA05_001342</name>
</gene>
<sequence length="241" mass="26902">MTAPLTDEAEGLMTVDELATACGLTVRTTRYYASLGLVPPPVRRGRMAYYDQVHLAHLELVRALQDHGFTLQAIEGFIQDLPANANVEDLALQRAMLTSWSPRPTERLTLDALEQRAGRTLTPDDLALLESMAALDRDGDHFVPMPNFEMGVELLDVDIPRESMQAASDAIRRNMETLVTELTAILHAQVIEPYRRGEHAPEDAERLEQTMARLRRLTLEAVVTGFQRAANAVITRSLTRD</sequence>
<dbReference type="SMART" id="SM00422">
    <property type="entry name" value="HTH_MERR"/>
    <property type="match status" value="1"/>
</dbReference>
<feature type="domain" description="HTH merR-type" evidence="5">
    <location>
        <begin position="12"/>
        <end position="80"/>
    </location>
</feature>
<dbReference type="SUPFAM" id="SSF46955">
    <property type="entry name" value="Putative DNA-binding domain"/>
    <property type="match status" value="1"/>
</dbReference>
<dbReference type="PANTHER" id="PTHR30204">
    <property type="entry name" value="REDOX-CYCLING DRUG-SENSING TRANSCRIPTIONAL ACTIVATOR SOXR"/>
    <property type="match status" value="1"/>
</dbReference>
<evidence type="ECO:0000313" key="7">
    <source>
        <dbReference type="Proteomes" id="UP000537326"/>
    </source>
</evidence>
<reference evidence="6 7" key="1">
    <citation type="submission" date="2020-07" db="EMBL/GenBank/DDBJ databases">
        <title>Sequencing the genomes of 1000 actinobacteria strains.</title>
        <authorList>
            <person name="Klenk H.-P."/>
        </authorList>
    </citation>
    <scope>NUCLEOTIDE SEQUENCE [LARGE SCALE GENOMIC DNA]</scope>
    <source>
        <strain evidence="6 7">DSM 18248</strain>
    </source>
</reference>
<dbReference type="RefSeq" id="WP_179530754.1">
    <property type="nucleotide sequence ID" value="NZ_BAAAPP010000018.1"/>
</dbReference>
<dbReference type="Pfam" id="PF13411">
    <property type="entry name" value="MerR_1"/>
    <property type="match status" value="1"/>
</dbReference>
<dbReference type="GO" id="GO:0003700">
    <property type="term" value="F:DNA-binding transcription factor activity"/>
    <property type="evidence" value="ECO:0007669"/>
    <property type="project" value="InterPro"/>
</dbReference>
<keyword evidence="3 6" id="KW-0238">DNA-binding</keyword>
<name>A0A7Y9YF20_9ACTN</name>
<evidence type="ECO:0000256" key="3">
    <source>
        <dbReference type="ARBA" id="ARBA00023125"/>
    </source>
</evidence>
<evidence type="ECO:0000256" key="1">
    <source>
        <dbReference type="ARBA" id="ARBA00022491"/>
    </source>
</evidence>
<evidence type="ECO:0000256" key="4">
    <source>
        <dbReference type="ARBA" id="ARBA00023163"/>
    </source>
</evidence>
<dbReference type="InterPro" id="IPR047057">
    <property type="entry name" value="MerR_fam"/>
</dbReference>
<keyword evidence="4" id="KW-0804">Transcription</keyword>
<dbReference type="PRINTS" id="PR00040">
    <property type="entry name" value="HTHMERR"/>
</dbReference>
<dbReference type="InterPro" id="IPR009061">
    <property type="entry name" value="DNA-bd_dom_put_sf"/>
</dbReference>
<dbReference type="InterPro" id="IPR000551">
    <property type="entry name" value="MerR-type_HTH_dom"/>
</dbReference>
<evidence type="ECO:0000313" key="6">
    <source>
        <dbReference type="EMBL" id="NYI09827.1"/>
    </source>
</evidence>
<dbReference type="GO" id="GO:0003677">
    <property type="term" value="F:DNA binding"/>
    <property type="evidence" value="ECO:0007669"/>
    <property type="project" value="UniProtKB-KW"/>
</dbReference>
<organism evidence="6 7">
    <name type="scientific">Nocardioides marinus</name>
    <dbReference type="NCBI Taxonomy" id="374514"/>
    <lineage>
        <taxon>Bacteria</taxon>
        <taxon>Bacillati</taxon>
        <taxon>Actinomycetota</taxon>
        <taxon>Actinomycetes</taxon>
        <taxon>Propionibacteriales</taxon>
        <taxon>Nocardioidaceae</taxon>
        <taxon>Nocardioides</taxon>
    </lineage>
</organism>
<accession>A0A7Y9YF20</accession>
<proteinExistence type="predicted"/>
<keyword evidence="2" id="KW-0805">Transcription regulation</keyword>
<comment type="caution">
    <text evidence="6">The sequence shown here is derived from an EMBL/GenBank/DDBJ whole genome shotgun (WGS) entry which is preliminary data.</text>
</comment>
<dbReference type="AlphaFoldDB" id="A0A7Y9YF20"/>
<dbReference type="Gene3D" id="1.10.1660.10">
    <property type="match status" value="1"/>
</dbReference>
<dbReference type="Proteomes" id="UP000537326">
    <property type="component" value="Unassembled WGS sequence"/>
</dbReference>
<evidence type="ECO:0000256" key="2">
    <source>
        <dbReference type="ARBA" id="ARBA00023015"/>
    </source>
</evidence>
<protein>
    <submittedName>
        <fullName evidence="6">DNA-binding transcriptional MerR regulator</fullName>
    </submittedName>
</protein>
<dbReference type="PROSITE" id="PS50937">
    <property type="entry name" value="HTH_MERR_2"/>
    <property type="match status" value="1"/>
</dbReference>
<dbReference type="EMBL" id="JACBZI010000001">
    <property type="protein sequence ID" value="NYI09827.1"/>
    <property type="molecule type" value="Genomic_DNA"/>
</dbReference>
<keyword evidence="1" id="KW-0678">Repressor</keyword>
<dbReference type="PANTHER" id="PTHR30204:SF69">
    <property type="entry name" value="MERR-FAMILY TRANSCRIPTIONAL REGULATOR"/>
    <property type="match status" value="1"/>
</dbReference>
<keyword evidence="7" id="KW-1185">Reference proteome</keyword>